<organism evidence="2 3">
    <name type="scientific">Streptomyces piniterrae</name>
    <dbReference type="NCBI Taxonomy" id="2571125"/>
    <lineage>
        <taxon>Bacteria</taxon>
        <taxon>Bacillati</taxon>
        <taxon>Actinomycetota</taxon>
        <taxon>Actinomycetes</taxon>
        <taxon>Kitasatosporales</taxon>
        <taxon>Streptomycetaceae</taxon>
        <taxon>Streptomyces</taxon>
    </lineage>
</organism>
<dbReference type="SMART" id="SM00530">
    <property type="entry name" value="HTH_XRE"/>
    <property type="match status" value="1"/>
</dbReference>
<dbReference type="GO" id="GO:0003677">
    <property type="term" value="F:DNA binding"/>
    <property type="evidence" value="ECO:0007669"/>
    <property type="project" value="InterPro"/>
</dbReference>
<dbReference type="SUPFAM" id="SSF47413">
    <property type="entry name" value="lambda repressor-like DNA-binding domains"/>
    <property type="match status" value="1"/>
</dbReference>
<dbReference type="EMBL" id="SUMB01000002">
    <property type="protein sequence ID" value="TJZ57406.1"/>
    <property type="molecule type" value="Genomic_DNA"/>
</dbReference>
<dbReference type="PROSITE" id="PS50943">
    <property type="entry name" value="HTH_CROC1"/>
    <property type="match status" value="1"/>
</dbReference>
<dbReference type="AlphaFoldDB" id="A0A4U0NS42"/>
<comment type="caution">
    <text evidence="2">The sequence shown here is derived from an EMBL/GenBank/DDBJ whole genome shotgun (WGS) entry which is preliminary data.</text>
</comment>
<gene>
    <name evidence="2" type="ORF">FCH28_08280</name>
</gene>
<evidence type="ECO:0000259" key="1">
    <source>
        <dbReference type="PROSITE" id="PS50943"/>
    </source>
</evidence>
<dbReference type="RefSeq" id="WP_136739024.1">
    <property type="nucleotide sequence ID" value="NZ_SUMB01000002.1"/>
</dbReference>
<dbReference type="Proteomes" id="UP000308697">
    <property type="component" value="Unassembled WGS sequence"/>
</dbReference>
<dbReference type="InterPro" id="IPR001387">
    <property type="entry name" value="Cro/C1-type_HTH"/>
</dbReference>
<proteinExistence type="predicted"/>
<dbReference type="InterPro" id="IPR010982">
    <property type="entry name" value="Lambda_DNA-bd_dom_sf"/>
</dbReference>
<dbReference type="CDD" id="cd00093">
    <property type="entry name" value="HTH_XRE"/>
    <property type="match status" value="1"/>
</dbReference>
<reference evidence="2 3" key="1">
    <citation type="submission" date="2019-04" db="EMBL/GenBank/DDBJ databases">
        <title>Streptomyces piniterrae sp. nov., a heliquinomycin-producing actinomycete isolated from rhizosphere soil of Pinus yunnanensis.</title>
        <authorList>
            <person name="Zhuang X."/>
            <person name="Zhao J."/>
        </authorList>
    </citation>
    <scope>NUCLEOTIDE SEQUENCE [LARGE SCALE GENOMIC DNA]</scope>
    <source>
        <strain evidence="3">jys28</strain>
    </source>
</reference>
<sequence length="362" mass="38921">MTKSNAHIICGYCRRTFQRPKPTGRTPRYCSARCRSASYRDRTATPAEPRRYDDDVVRISRALLTKAQVLDHIARNRVQALPLEAVEQCVALQRDLGDVTAVIIRQALSYGAPWPQIANAMNSSASTLKGSYSAEKVDKILARRADRGPARLRRPAGLQNGKPASTVSRASCWLPGQPGYALSRALSHLGRAGGQPTVRDLAASTGVSTSYIYRIMSGERTPTWEVAAGFARACEADPDDLSFLWNTAHELPSDPPPGQTYPEAVHALQAALRGLRLAAACPEIPTLLRQAPAPLTAGAATALLSSQTPAAGFLRWPVVGALATALQGDPDAIRPLWERVDALAPTADDADRGRSWPAEAFG</sequence>
<evidence type="ECO:0000313" key="2">
    <source>
        <dbReference type="EMBL" id="TJZ57406.1"/>
    </source>
</evidence>
<feature type="domain" description="HTH cro/C1-type" evidence="1">
    <location>
        <begin position="197"/>
        <end position="241"/>
    </location>
</feature>
<dbReference type="Pfam" id="PF13560">
    <property type="entry name" value="HTH_31"/>
    <property type="match status" value="1"/>
</dbReference>
<keyword evidence="3" id="KW-1185">Reference proteome</keyword>
<accession>A0A4U0NS42</accession>
<evidence type="ECO:0000313" key="3">
    <source>
        <dbReference type="Proteomes" id="UP000308697"/>
    </source>
</evidence>
<protein>
    <submittedName>
        <fullName evidence="2">Helix-turn-helix transcriptional regulator</fullName>
    </submittedName>
</protein>
<dbReference type="OrthoDB" id="3829505at2"/>
<name>A0A4U0NS42_9ACTN</name>
<dbReference type="Gene3D" id="1.10.260.40">
    <property type="entry name" value="lambda repressor-like DNA-binding domains"/>
    <property type="match status" value="1"/>
</dbReference>